<accession>A0A914ZCS0</accession>
<dbReference type="Gene3D" id="3.40.50.1000">
    <property type="entry name" value="HAD superfamily/HAD-like"/>
    <property type="match status" value="1"/>
</dbReference>
<dbReference type="Proteomes" id="UP000887577">
    <property type="component" value="Unplaced"/>
</dbReference>
<dbReference type="WBParaSite" id="PSU_v2.g9735.t1">
    <property type="protein sequence ID" value="PSU_v2.g9735.t1"/>
    <property type="gene ID" value="PSU_v2.g9735"/>
</dbReference>
<reference evidence="2" key="1">
    <citation type="submission" date="2022-11" db="UniProtKB">
        <authorList>
            <consortium name="WormBaseParasite"/>
        </authorList>
    </citation>
    <scope>IDENTIFICATION</scope>
</reference>
<name>A0A914ZCS0_9BILA</name>
<sequence length="67" mass="7836">MTFSTTPTPVEPLRITSQTFSKLLKEIDTFIFDADGVLWLGEERIEGSPEFLDYLLQMVSNFFRRIF</sequence>
<dbReference type="InterPro" id="IPR036412">
    <property type="entry name" value="HAD-like_sf"/>
</dbReference>
<organism evidence="1 2">
    <name type="scientific">Panagrolaimus superbus</name>
    <dbReference type="NCBI Taxonomy" id="310955"/>
    <lineage>
        <taxon>Eukaryota</taxon>
        <taxon>Metazoa</taxon>
        <taxon>Ecdysozoa</taxon>
        <taxon>Nematoda</taxon>
        <taxon>Chromadorea</taxon>
        <taxon>Rhabditida</taxon>
        <taxon>Tylenchina</taxon>
        <taxon>Panagrolaimomorpha</taxon>
        <taxon>Panagrolaimoidea</taxon>
        <taxon>Panagrolaimidae</taxon>
        <taxon>Panagrolaimus</taxon>
    </lineage>
</organism>
<dbReference type="InterPro" id="IPR023214">
    <property type="entry name" value="HAD_sf"/>
</dbReference>
<keyword evidence="1" id="KW-1185">Reference proteome</keyword>
<dbReference type="AlphaFoldDB" id="A0A914ZCS0"/>
<evidence type="ECO:0000313" key="1">
    <source>
        <dbReference type="Proteomes" id="UP000887577"/>
    </source>
</evidence>
<dbReference type="SUPFAM" id="SSF56784">
    <property type="entry name" value="HAD-like"/>
    <property type="match status" value="1"/>
</dbReference>
<evidence type="ECO:0000313" key="2">
    <source>
        <dbReference type="WBParaSite" id="PSU_v2.g9735.t1"/>
    </source>
</evidence>
<protein>
    <submittedName>
        <fullName evidence="2">Uncharacterized protein</fullName>
    </submittedName>
</protein>
<proteinExistence type="predicted"/>